<dbReference type="EMBL" id="LXEN01000154">
    <property type="protein sequence ID" value="OAT21636.1"/>
    <property type="molecule type" value="Genomic_DNA"/>
</dbReference>
<name>A0A198FBI6_9GAMM</name>
<comment type="caution">
    <text evidence="1">The sequence shown here is derived from an EMBL/GenBank/DDBJ whole genome shotgun (WGS) entry which is preliminary data.</text>
</comment>
<reference evidence="1 2" key="1">
    <citation type="submission" date="2016-04" db="EMBL/GenBank/DDBJ databases">
        <title>ATOL: Assembling a taxonomically balanced genome-scale reconstruction of the evolutionary history of the Enterobacteriaceae.</title>
        <authorList>
            <person name="Plunkett G.III."/>
            <person name="Neeno-Eckwall E.C."/>
            <person name="Glasner J.D."/>
            <person name="Perna N.T."/>
        </authorList>
    </citation>
    <scope>NUCLEOTIDE SEQUENCE [LARGE SCALE GENOMIC DNA]</scope>
    <source>
        <strain evidence="1 2">ATCC 19692</strain>
    </source>
</reference>
<evidence type="ECO:0008006" key="3">
    <source>
        <dbReference type="Google" id="ProtNLM"/>
    </source>
</evidence>
<accession>A0A198FBI6</accession>
<dbReference type="AlphaFoldDB" id="A0A198FBI6"/>
<dbReference type="Proteomes" id="UP000094023">
    <property type="component" value="Unassembled WGS sequence"/>
</dbReference>
<sequence>MFHLKSLLLMTMTVLLSGCLGVSPYGGLVYLSPMDVVNINQERNAELQEYYSNHQSIILKTEITLTQDDLLQAPHKVGNIELTLPNDEEYNAYLQLEYRDNTRYKIESKIDLVVSNQNNIVPLIDYGKIDNRYSDYQLYSIKLQVFIGENQRPNILVLIDKQPYQISCHIDDRFFQKNKRFDTVLSLKAKLNIESDYPKKIEINCD</sequence>
<dbReference type="PROSITE" id="PS51257">
    <property type="entry name" value="PROKAR_LIPOPROTEIN"/>
    <property type="match status" value="1"/>
</dbReference>
<gene>
    <name evidence="1" type="ORF">M983_3082</name>
</gene>
<evidence type="ECO:0000313" key="2">
    <source>
        <dbReference type="Proteomes" id="UP000094023"/>
    </source>
</evidence>
<evidence type="ECO:0000313" key="1">
    <source>
        <dbReference type="EMBL" id="OAT21636.1"/>
    </source>
</evidence>
<protein>
    <recommendedName>
        <fullName evidence="3">Lipoprotein</fullName>
    </recommendedName>
</protein>
<keyword evidence="2" id="KW-1185">Reference proteome</keyword>
<organism evidence="1 2">
    <name type="scientific">Proteus myxofaciens ATCC 19692</name>
    <dbReference type="NCBI Taxonomy" id="1354337"/>
    <lineage>
        <taxon>Bacteria</taxon>
        <taxon>Pseudomonadati</taxon>
        <taxon>Pseudomonadota</taxon>
        <taxon>Gammaproteobacteria</taxon>
        <taxon>Enterobacterales</taxon>
        <taxon>Morganellaceae</taxon>
        <taxon>Proteus</taxon>
    </lineage>
</organism>
<dbReference type="STRING" id="1354337.M983_3082"/>
<proteinExistence type="predicted"/>
<dbReference type="RefSeq" id="WP_167348693.1">
    <property type="nucleotide sequence ID" value="NZ_LXEN01000154.1"/>
</dbReference>